<dbReference type="PANTHER" id="PTHR30469:SF15">
    <property type="entry name" value="HLYD FAMILY OF SECRETION PROTEINS"/>
    <property type="match status" value="1"/>
</dbReference>
<dbReference type="Gene3D" id="2.40.420.20">
    <property type="match status" value="1"/>
</dbReference>
<dbReference type="EMBL" id="JAJEPU010000041">
    <property type="protein sequence ID" value="MCC2165584.1"/>
    <property type="molecule type" value="Genomic_DNA"/>
</dbReference>
<keyword evidence="7" id="KW-1185">Reference proteome</keyword>
<dbReference type="Proteomes" id="UP001198962">
    <property type="component" value="Unassembled WGS sequence"/>
</dbReference>
<dbReference type="InterPro" id="IPR058637">
    <property type="entry name" value="YknX-like_C"/>
</dbReference>
<comment type="caution">
    <text evidence="6">The sequence shown here is derived from an EMBL/GenBank/DDBJ whole genome shotgun (WGS) entry which is preliminary data.</text>
</comment>
<evidence type="ECO:0000313" key="7">
    <source>
        <dbReference type="Proteomes" id="UP001198962"/>
    </source>
</evidence>
<feature type="coiled-coil region" evidence="2">
    <location>
        <begin position="101"/>
        <end position="159"/>
    </location>
</feature>
<proteinExistence type="inferred from homology"/>
<reference evidence="6" key="1">
    <citation type="submission" date="2021-10" db="EMBL/GenBank/DDBJ databases">
        <title>Anaerobic single-cell dispensing facilitates the cultivation of human gut bacteria.</title>
        <authorList>
            <person name="Afrizal A."/>
        </authorList>
    </citation>
    <scope>NUCLEOTIDE SEQUENCE</scope>
    <source>
        <strain evidence="6">CLA-AA-H274</strain>
    </source>
</reference>
<dbReference type="Gene3D" id="2.40.50.100">
    <property type="match status" value="1"/>
</dbReference>
<feature type="domain" description="YknX-like C-terminal permuted SH3-like" evidence="5">
    <location>
        <begin position="280"/>
        <end position="346"/>
    </location>
</feature>
<protein>
    <submittedName>
        <fullName evidence="6">Efflux RND transporter periplasmic adaptor subunit</fullName>
    </submittedName>
</protein>
<evidence type="ECO:0000256" key="1">
    <source>
        <dbReference type="ARBA" id="ARBA00009477"/>
    </source>
</evidence>
<name>A0AAE3APV3_9FIRM</name>
<evidence type="ECO:0000313" key="6">
    <source>
        <dbReference type="EMBL" id="MCC2165584.1"/>
    </source>
</evidence>
<dbReference type="RefSeq" id="WP_308451852.1">
    <property type="nucleotide sequence ID" value="NZ_JAJEPU010000041.1"/>
</dbReference>
<dbReference type="AlphaFoldDB" id="A0AAE3APV3"/>
<keyword evidence="2" id="KW-0175">Coiled coil</keyword>
<dbReference type="InterPro" id="IPR058647">
    <property type="entry name" value="BSH_CzcB-like"/>
</dbReference>
<evidence type="ECO:0000259" key="5">
    <source>
        <dbReference type="Pfam" id="PF25989"/>
    </source>
</evidence>
<evidence type="ECO:0000256" key="2">
    <source>
        <dbReference type="SAM" id="Coils"/>
    </source>
</evidence>
<accession>A0AAE3APV3</accession>
<gene>
    <name evidence="6" type="ORF">LKD32_12000</name>
</gene>
<dbReference type="GO" id="GO:0015562">
    <property type="term" value="F:efflux transmembrane transporter activity"/>
    <property type="evidence" value="ECO:0007669"/>
    <property type="project" value="TreeGrafter"/>
</dbReference>
<organism evidence="6 7">
    <name type="scientific">Brotaphodocola catenula</name>
    <dbReference type="NCBI Taxonomy" id="2885361"/>
    <lineage>
        <taxon>Bacteria</taxon>
        <taxon>Bacillati</taxon>
        <taxon>Bacillota</taxon>
        <taxon>Clostridia</taxon>
        <taxon>Lachnospirales</taxon>
        <taxon>Lachnospiraceae</taxon>
        <taxon>Brotaphodocola</taxon>
    </lineage>
</organism>
<feature type="region of interest" description="Disordered" evidence="3">
    <location>
        <begin position="349"/>
        <end position="387"/>
    </location>
</feature>
<dbReference type="NCBIfam" id="TIGR01730">
    <property type="entry name" value="RND_mfp"/>
    <property type="match status" value="1"/>
</dbReference>
<dbReference type="InterPro" id="IPR006143">
    <property type="entry name" value="RND_pump_MFP"/>
</dbReference>
<evidence type="ECO:0000256" key="3">
    <source>
        <dbReference type="SAM" id="MobiDB-lite"/>
    </source>
</evidence>
<dbReference type="Gene3D" id="2.40.30.170">
    <property type="match status" value="1"/>
</dbReference>
<feature type="compositionally biased region" description="Low complexity" evidence="3">
    <location>
        <begin position="352"/>
        <end position="387"/>
    </location>
</feature>
<dbReference type="SUPFAM" id="SSF111369">
    <property type="entry name" value="HlyD-like secretion proteins"/>
    <property type="match status" value="1"/>
</dbReference>
<dbReference type="Gene3D" id="1.10.287.470">
    <property type="entry name" value="Helix hairpin bin"/>
    <property type="match status" value="1"/>
</dbReference>
<dbReference type="Pfam" id="PF25989">
    <property type="entry name" value="YknX_C"/>
    <property type="match status" value="1"/>
</dbReference>
<dbReference type="PANTHER" id="PTHR30469">
    <property type="entry name" value="MULTIDRUG RESISTANCE PROTEIN MDTA"/>
    <property type="match status" value="1"/>
</dbReference>
<sequence length="387" mass="41416">MKGKMKWIVGGIVVILAGGLIYSRFFKKEPVVEYENRPTVAVEQPQQGNIVLYTDVTGVVEPQSRASVMPKMDGEVLEVYFQAGDTVKAGQPLIKIDSDALTSLQLQVDAAKVALDSANDNLTRTQALAVDGFVSQQALEQAQNSAKSAQISYDSAKHQYDLQVGYTTVTAPMDGVIENRNVELHDHVNSQTAICEISGQNQLEVKFGVTEKTMKNMSLGDTLTVEKNGSSREGNITEIGSMVNSSTGLYDVKASLPQDGSLSNGTRVKITVVMDHADDVMTIPLDAVNYDAGVPFVYVYNNGVAEKTEIETGIYDSDRMQVVSGLNAGDQVITTWSNELVAGQEVLLDNGTDSAEMTTDSSSDSSAESAESSADNEAGADSEVSAK</sequence>
<dbReference type="Pfam" id="PF25973">
    <property type="entry name" value="BSH_CzcB"/>
    <property type="match status" value="1"/>
</dbReference>
<evidence type="ECO:0000259" key="4">
    <source>
        <dbReference type="Pfam" id="PF25973"/>
    </source>
</evidence>
<feature type="domain" description="CzcB-like barrel-sandwich hybrid" evidence="4">
    <location>
        <begin position="66"/>
        <end position="198"/>
    </location>
</feature>
<dbReference type="GO" id="GO:1990281">
    <property type="term" value="C:efflux pump complex"/>
    <property type="evidence" value="ECO:0007669"/>
    <property type="project" value="TreeGrafter"/>
</dbReference>
<comment type="similarity">
    <text evidence="1">Belongs to the membrane fusion protein (MFP) (TC 8.A.1) family.</text>
</comment>